<keyword evidence="3" id="KW-1003">Cell membrane</keyword>
<evidence type="ECO:0000256" key="7">
    <source>
        <dbReference type="SAM" id="Phobius"/>
    </source>
</evidence>
<reference evidence="9" key="1">
    <citation type="submission" date="2023-08" db="EMBL/GenBank/DDBJ databases">
        <title>Emergence of clinically-relevant ST2 carbapenem-resistant Acinetobacter baumannii strains in hospital sewages in Zhejiang, East of China.</title>
        <authorList>
            <person name="Kaichao C."/>
            <person name="Zhang R."/>
        </authorList>
    </citation>
    <scope>NUCLEOTIDE SEQUENCE</scope>
    <source>
        <strain evidence="9">M-RB-37</strain>
    </source>
</reference>
<feature type="transmembrane region" description="Helical" evidence="7">
    <location>
        <begin position="412"/>
        <end position="433"/>
    </location>
</feature>
<feature type="domain" description="Major facilitator superfamily (MFS) profile" evidence="8">
    <location>
        <begin position="25"/>
        <end position="438"/>
    </location>
</feature>
<feature type="transmembrane region" description="Helical" evidence="7">
    <location>
        <begin position="199"/>
        <end position="218"/>
    </location>
</feature>
<dbReference type="GO" id="GO:0022857">
    <property type="term" value="F:transmembrane transporter activity"/>
    <property type="evidence" value="ECO:0007669"/>
    <property type="project" value="InterPro"/>
</dbReference>
<evidence type="ECO:0000256" key="5">
    <source>
        <dbReference type="ARBA" id="ARBA00022989"/>
    </source>
</evidence>
<evidence type="ECO:0000259" key="8">
    <source>
        <dbReference type="PROSITE" id="PS50850"/>
    </source>
</evidence>
<keyword evidence="6 7" id="KW-0472">Membrane</keyword>
<feature type="transmembrane region" description="Helical" evidence="7">
    <location>
        <begin position="62"/>
        <end position="86"/>
    </location>
</feature>
<dbReference type="Gene3D" id="1.20.1250.20">
    <property type="entry name" value="MFS general substrate transporter like domains"/>
    <property type="match status" value="1"/>
</dbReference>
<feature type="transmembrane region" description="Helical" evidence="7">
    <location>
        <begin position="383"/>
        <end position="406"/>
    </location>
</feature>
<evidence type="ECO:0000256" key="4">
    <source>
        <dbReference type="ARBA" id="ARBA00022692"/>
    </source>
</evidence>
<evidence type="ECO:0000256" key="3">
    <source>
        <dbReference type="ARBA" id="ARBA00022475"/>
    </source>
</evidence>
<evidence type="ECO:0000256" key="2">
    <source>
        <dbReference type="ARBA" id="ARBA00022448"/>
    </source>
</evidence>
<feature type="transmembrane region" description="Helical" evidence="7">
    <location>
        <begin position="321"/>
        <end position="340"/>
    </location>
</feature>
<protein>
    <submittedName>
        <fullName evidence="9">MFS transporter</fullName>
    </submittedName>
</protein>
<feature type="transmembrane region" description="Helical" evidence="7">
    <location>
        <begin position="98"/>
        <end position="116"/>
    </location>
</feature>
<evidence type="ECO:0000256" key="6">
    <source>
        <dbReference type="ARBA" id="ARBA00023136"/>
    </source>
</evidence>
<accession>A0AAW8JCJ5</accession>
<comment type="caution">
    <text evidence="9">The sequence shown here is derived from an EMBL/GenBank/DDBJ whole genome shotgun (WGS) entry which is preliminary data.</text>
</comment>
<comment type="subcellular location">
    <subcellularLocation>
        <location evidence="1">Cell membrane</location>
        <topology evidence="1">Multi-pass membrane protein</topology>
    </subcellularLocation>
</comment>
<dbReference type="AlphaFoldDB" id="A0AAW8JCJ5"/>
<dbReference type="SUPFAM" id="SSF103473">
    <property type="entry name" value="MFS general substrate transporter"/>
    <property type="match status" value="1"/>
</dbReference>
<feature type="transmembrane region" description="Helical" evidence="7">
    <location>
        <begin position="290"/>
        <end position="309"/>
    </location>
</feature>
<organism evidence="9 10">
    <name type="scientific">Acinetobacter rudis</name>
    <dbReference type="NCBI Taxonomy" id="632955"/>
    <lineage>
        <taxon>Bacteria</taxon>
        <taxon>Pseudomonadati</taxon>
        <taxon>Pseudomonadota</taxon>
        <taxon>Gammaproteobacteria</taxon>
        <taxon>Moraxellales</taxon>
        <taxon>Moraxellaceae</taxon>
        <taxon>Acinetobacter</taxon>
    </lineage>
</organism>
<feature type="transmembrane region" description="Helical" evidence="7">
    <location>
        <begin position="163"/>
        <end position="187"/>
    </location>
</feature>
<evidence type="ECO:0000313" key="10">
    <source>
        <dbReference type="Proteomes" id="UP001243844"/>
    </source>
</evidence>
<dbReference type="EMBL" id="JAVIDL010000027">
    <property type="protein sequence ID" value="MDQ8936573.1"/>
    <property type="molecule type" value="Genomic_DNA"/>
</dbReference>
<dbReference type="Proteomes" id="UP001243844">
    <property type="component" value="Unassembled WGS sequence"/>
</dbReference>
<proteinExistence type="predicted"/>
<keyword evidence="4 7" id="KW-0812">Transmembrane</keyword>
<dbReference type="RefSeq" id="WP_308976534.1">
    <property type="nucleotide sequence ID" value="NZ_JAVIDL010000027.1"/>
</dbReference>
<feature type="transmembrane region" description="Helical" evidence="7">
    <location>
        <begin position="346"/>
        <end position="371"/>
    </location>
</feature>
<evidence type="ECO:0000256" key="1">
    <source>
        <dbReference type="ARBA" id="ARBA00004651"/>
    </source>
</evidence>
<feature type="transmembrane region" description="Helical" evidence="7">
    <location>
        <begin position="250"/>
        <end position="270"/>
    </location>
</feature>
<gene>
    <name evidence="9" type="ORF">RFH47_12685</name>
</gene>
<dbReference type="PANTHER" id="PTHR43045:SF1">
    <property type="entry name" value="SHIKIMATE TRANSPORTER"/>
    <property type="match status" value="1"/>
</dbReference>
<keyword evidence="5 7" id="KW-1133">Transmembrane helix</keyword>
<dbReference type="PROSITE" id="PS50850">
    <property type="entry name" value="MFS"/>
    <property type="match status" value="1"/>
</dbReference>
<dbReference type="InterPro" id="IPR020846">
    <property type="entry name" value="MFS_dom"/>
</dbReference>
<dbReference type="InterPro" id="IPR036259">
    <property type="entry name" value="MFS_trans_sf"/>
</dbReference>
<feature type="transmembrane region" description="Helical" evidence="7">
    <location>
        <begin position="122"/>
        <end position="142"/>
    </location>
</feature>
<dbReference type="GO" id="GO:0005886">
    <property type="term" value="C:plasma membrane"/>
    <property type="evidence" value="ECO:0007669"/>
    <property type="project" value="UniProtKB-SubCell"/>
</dbReference>
<dbReference type="PANTHER" id="PTHR43045">
    <property type="entry name" value="SHIKIMATE TRANSPORTER"/>
    <property type="match status" value="1"/>
</dbReference>
<name>A0AAW8JCJ5_9GAMM</name>
<evidence type="ECO:0000313" key="9">
    <source>
        <dbReference type="EMBL" id="MDQ8936573.1"/>
    </source>
</evidence>
<dbReference type="Pfam" id="PF07690">
    <property type="entry name" value="MFS_1"/>
    <property type="match status" value="1"/>
</dbReference>
<dbReference type="InterPro" id="IPR011701">
    <property type="entry name" value="MFS"/>
</dbReference>
<sequence length="457" mass="49296">MENAQTGTVLSQDLVSPCRKHTQKIALATIVGTTIEWYDYFIYAAVAGLVFNQLFFKPAGPLFATLLVFASVGISFVFRPFGAFIAGYFGDKIGRKTVLAVTLIMMGVATTVIGLLPTYDQIGIAAPIFLILLRILQGISAGGEWGGAVLMAVEHSPKNKRGLFSAFPQLGVPLGLLLASLVLVIMTGYISPGEAFMQWGWRVPFILSIFLFGLGYWIRRSVDESPVFEEIKNQGAAPKPIRELFKNYKAAVFCSALLVAGTTALGYMTAGGFIQSYTTNPAGLNLERPVILALVSVSAIIWTFFTWFSASLSDKFGRKPIYILGSCIQILSAIALFPLINTGSYLYIMLGLALLSMGIGMTYGVQAVFYAELFPASIRFSGISITYALGSIIGGAFAPLIAAWLISTSGDVISVSVYLTAMAIFALTAICLMKDRTGIALGLEAEEQQKQSPFVWK</sequence>
<keyword evidence="2" id="KW-0813">Transport</keyword>
<dbReference type="CDD" id="cd17369">
    <property type="entry name" value="MFS_ShiA_like"/>
    <property type="match status" value="1"/>
</dbReference>